<evidence type="ECO:0000313" key="4">
    <source>
        <dbReference type="Proteomes" id="UP000620124"/>
    </source>
</evidence>
<evidence type="ECO:0000256" key="1">
    <source>
        <dbReference type="SAM" id="MobiDB-lite"/>
    </source>
</evidence>
<feature type="transmembrane region" description="Helical" evidence="2">
    <location>
        <begin position="89"/>
        <end position="114"/>
    </location>
</feature>
<comment type="caution">
    <text evidence="3">The sequence shown here is derived from an EMBL/GenBank/DDBJ whole genome shotgun (WGS) entry which is preliminary data.</text>
</comment>
<keyword evidence="2" id="KW-1133">Transmembrane helix</keyword>
<keyword evidence="2" id="KW-0472">Membrane</keyword>
<evidence type="ECO:0000313" key="3">
    <source>
        <dbReference type="EMBL" id="KAF7356012.1"/>
    </source>
</evidence>
<feature type="transmembrane region" description="Helical" evidence="2">
    <location>
        <begin position="126"/>
        <end position="144"/>
    </location>
</feature>
<protein>
    <submittedName>
        <fullName evidence="3">Uncharacterized protein</fullName>
    </submittedName>
</protein>
<keyword evidence="2" id="KW-0812">Transmembrane</keyword>
<dbReference type="AlphaFoldDB" id="A0A8H6YBC9"/>
<organism evidence="3 4">
    <name type="scientific">Mycena venus</name>
    <dbReference type="NCBI Taxonomy" id="2733690"/>
    <lineage>
        <taxon>Eukaryota</taxon>
        <taxon>Fungi</taxon>
        <taxon>Dikarya</taxon>
        <taxon>Basidiomycota</taxon>
        <taxon>Agaricomycotina</taxon>
        <taxon>Agaricomycetes</taxon>
        <taxon>Agaricomycetidae</taxon>
        <taxon>Agaricales</taxon>
        <taxon>Marasmiineae</taxon>
        <taxon>Mycenaceae</taxon>
        <taxon>Mycena</taxon>
    </lineage>
</organism>
<feature type="transmembrane region" description="Helical" evidence="2">
    <location>
        <begin position="43"/>
        <end position="68"/>
    </location>
</feature>
<name>A0A8H6YBC9_9AGAR</name>
<gene>
    <name evidence="3" type="ORF">MVEN_00930600</name>
</gene>
<dbReference type="OrthoDB" id="3351168at2759"/>
<evidence type="ECO:0000256" key="2">
    <source>
        <dbReference type="SAM" id="Phobius"/>
    </source>
</evidence>
<feature type="transmembrane region" description="Helical" evidence="2">
    <location>
        <begin position="546"/>
        <end position="567"/>
    </location>
</feature>
<sequence>MATGLSMHGVRSSSERESDLEGKLPTPALAPRRERTYALASKFIGWPAVAIIGQLFLQFLGWGFFITVQTRGQVALPFDTARWVKNNAHLVTLLVTLLATMLAGFSSFLFSIAIRRSMSLYLNRPLSLATLGASVSISMHSIVFHRRNWKWPMVSLFFVLLTGIQTSSWSTLLTPVPIVVSTPLVGSELDLANPTLHQMLNNGELDDCVYHDNDGTALFVVRTESGYAAAKASHGQPSTFTVLDQVFNGSTGGVLPAYMTPIDSSAWFQVNSSTSANNTVIPVTTHNVSRVPDGFSTNYTIIQQGFTADVSCDFQDLTANDSTPSIQLLSAGADMSPDSWGGHDLSYVPIVWSGLSASCDGPSNLNISDAFTSDSKTLLMAVACGPSDNYTLFFASAGGYNWIPMTVCSVVPKITTVHVDYTAVVNTTLDPHAAVQMDPTGPAGLSAVNAVKWMVSFSQGIAGNVMGDHLTTIRTESQWESVDALKPIMENYIRGVVEYTGSAFRACLTANTTFTDGLPQDMTISTTGFMHTETLGYTSISGTTRWILVPGTLIAFFTILVVGVALYRHAGDIVKDHQFDPSDPLQLMAAAAAGGLSNAFKGLGLGDLKEGEKLNVVLGSIPGHGPALVRADQYTSVVDMSLD</sequence>
<reference evidence="3" key="1">
    <citation type="submission" date="2020-05" db="EMBL/GenBank/DDBJ databases">
        <title>Mycena genomes resolve the evolution of fungal bioluminescence.</title>
        <authorList>
            <person name="Tsai I.J."/>
        </authorList>
    </citation>
    <scope>NUCLEOTIDE SEQUENCE</scope>
    <source>
        <strain evidence="3">CCC161011</strain>
    </source>
</reference>
<feature type="compositionally biased region" description="Basic and acidic residues" evidence="1">
    <location>
        <begin position="13"/>
        <end position="22"/>
    </location>
</feature>
<dbReference type="EMBL" id="JACAZI010000007">
    <property type="protein sequence ID" value="KAF7356012.1"/>
    <property type="molecule type" value="Genomic_DNA"/>
</dbReference>
<keyword evidence="4" id="KW-1185">Reference proteome</keyword>
<accession>A0A8H6YBC9</accession>
<dbReference type="Proteomes" id="UP000620124">
    <property type="component" value="Unassembled WGS sequence"/>
</dbReference>
<feature type="region of interest" description="Disordered" evidence="1">
    <location>
        <begin position="1"/>
        <end position="26"/>
    </location>
</feature>
<proteinExistence type="predicted"/>
<feature type="transmembrane region" description="Helical" evidence="2">
    <location>
        <begin position="156"/>
        <end position="180"/>
    </location>
</feature>